<dbReference type="InterPro" id="IPR023375">
    <property type="entry name" value="ADC_dom_sf"/>
</dbReference>
<dbReference type="InterPro" id="IPR010451">
    <property type="entry name" value="Acetoacetate_decarboxylase"/>
</dbReference>
<dbReference type="GO" id="GO:0005737">
    <property type="term" value="C:cytoplasm"/>
    <property type="evidence" value="ECO:0007669"/>
    <property type="project" value="TreeGrafter"/>
</dbReference>
<reference evidence="8" key="1">
    <citation type="submission" date="2019-03" db="EMBL/GenBank/DDBJ databases">
        <authorList>
            <person name="Hao L."/>
        </authorList>
    </citation>
    <scope>NUCLEOTIDE SEQUENCE</scope>
</reference>
<dbReference type="SUPFAM" id="SSF160104">
    <property type="entry name" value="Acetoacetate decarboxylase-like"/>
    <property type="match status" value="1"/>
</dbReference>
<evidence type="ECO:0000313" key="8">
    <source>
        <dbReference type="EMBL" id="VFU12229.1"/>
    </source>
</evidence>
<evidence type="ECO:0000259" key="6">
    <source>
        <dbReference type="Pfam" id="PF02558"/>
    </source>
</evidence>
<dbReference type="SUPFAM" id="SSF51735">
    <property type="entry name" value="NAD(P)-binding Rossmann-fold domains"/>
    <property type="match status" value="1"/>
</dbReference>
<evidence type="ECO:0000256" key="5">
    <source>
        <dbReference type="ARBA" id="ARBA00032024"/>
    </source>
</evidence>
<comment type="similarity">
    <text evidence="1">Belongs to the ketopantoate reductase family.</text>
</comment>
<dbReference type="PANTHER" id="PTHR43765:SF2">
    <property type="entry name" value="2-DEHYDROPANTOATE 2-REDUCTASE"/>
    <property type="match status" value="1"/>
</dbReference>
<dbReference type="GO" id="GO:0016829">
    <property type="term" value="F:lyase activity"/>
    <property type="evidence" value="ECO:0007669"/>
    <property type="project" value="InterPro"/>
</dbReference>
<dbReference type="Pfam" id="PF06314">
    <property type="entry name" value="ADC"/>
    <property type="match status" value="1"/>
</dbReference>
<dbReference type="Gene3D" id="2.40.400.10">
    <property type="entry name" value="Acetoacetate decarboxylase-like"/>
    <property type="match status" value="1"/>
</dbReference>
<evidence type="ECO:0000256" key="1">
    <source>
        <dbReference type="ARBA" id="ARBA00007870"/>
    </source>
</evidence>
<evidence type="ECO:0000256" key="2">
    <source>
        <dbReference type="ARBA" id="ARBA00013014"/>
    </source>
</evidence>
<dbReference type="GO" id="GO:0050661">
    <property type="term" value="F:NADP binding"/>
    <property type="evidence" value="ECO:0007669"/>
    <property type="project" value="TreeGrafter"/>
</dbReference>
<dbReference type="PANTHER" id="PTHR43765">
    <property type="entry name" value="2-DEHYDROPANTOATE 2-REDUCTASE-RELATED"/>
    <property type="match status" value="1"/>
</dbReference>
<dbReference type="SUPFAM" id="SSF48179">
    <property type="entry name" value="6-phosphogluconate dehydrogenase C-terminal domain-like"/>
    <property type="match status" value="1"/>
</dbReference>
<feature type="domain" description="Ketopantoate reductase N-terminal" evidence="6">
    <location>
        <begin position="319"/>
        <end position="467"/>
    </location>
</feature>
<dbReference type="InterPro" id="IPR013752">
    <property type="entry name" value="KPA_reductase"/>
</dbReference>
<dbReference type="InterPro" id="IPR036291">
    <property type="entry name" value="NAD(P)-bd_dom_sf"/>
</dbReference>
<dbReference type="Gene3D" id="3.40.50.720">
    <property type="entry name" value="NAD(P)-binding Rossmann-like Domain"/>
    <property type="match status" value="1"/>
</dbReference>
<dbReference type="GO" id="GO:0008677">
    <property type="term" value="F:2-dehydropantoate 2-reductase activity"/>
    <property type="evidence" value="ECO:0007669"/>
    <property type="project" value="UniProtKB-EC"/>
</dbReference>
<dbReference type="AlphaFoldDB" id="A0A485LVG8"/>
<evidence type="ECO:0000256" key="4">
    <source>
        <dbReference type="ARBA" id="ARBA00023002"/>
    </source>
</evidence>
<dbReference type="Gene3D" id="1.10.1040.10">
    <property type="entry name" value="N-(1-d-carboxylethyl)-l-norvaline Dehydrogenase, domain 2"/>
    <property type="match status" value="1"/>
</dbReference>
<keyword evidence="4" id="KW-0560">Oxidoreductase</keyword>
<dbReference type="EC" id="1.1.1.169" evidence="2"/>
<accession>A0A485LVG8</accession>
<dbReference type="NCBIfam" id="TIGR00745">
    <property type="entry name" value="apbA_panE"/>
    <property type="match status" value="1"/>
</dbReference>
<organism evidence="8">
    <name type="scientific">anaerobic digester metagenome</name>
    <dbReference type="NCBI Taxonomy" id="1263854"/>
    <lineage>
        <taxon>unclassified sequences</taxon>
        <taxon>metagenomes</taxon>
        <taxon>ecological metagenomes</taxon>
    </lineage>
</organism>
<dbReference type="Pfam" id="PF02558">
    <property type="entry name" value="ApbA"/>
    <property type="match status" value="1"/>
</dbReference>
<protein>
    <recommendedName>
        <fullName evidence="2">2-dehydropantoate 2-reductase</fullName>
        <ecNumber evidence="2">1.1.1.169</ecNumber>
    </recommendedName>
    <alternativeName>
        <fullName evidence="5">Ketopantoate reductase</fullName>
    </alternativeName>
</protein>
<keyword evidence="3" id="KW-0521">NADP</keyword>
<dbReference type="InterPro" id="IPR013328">
    <property type="entry name" value="6PGD_dom2"/>
</dbReference>
<dbReference type="GO" id="GO:0015940">
    <property type="term" value="P:pantothenate biosynthetic process"/>
    <property type="evidence" value="ECO:0007669"/>
    <property type="project" value="InterPro"/>
</dbReference>
<dbReference type="InterPro" id="IPR003710">
    <property type="entry name" value="ApbA"/>
</dbReference>
<gene>
    <name evidence="8" type="ORF">SCFA_130034</name>
</gene>
<sequence>MKATWDVPEEMLDNRNEFQGDFYQRFTLRKARQPLEMIGGVTKDYLFPTFYGDVSCAMAVFMCSYEKAAALLREQLSPEIVPVRMPKGRALVAFSCYEYKKVMGVRPYNEIAIAIPVMVDPAFNVPVLPMITNFFSRFGYYIAGMPVTSKENTIRGRKIWGLPKVTQDIDIYREAGDCIVKAMDSSGEVYLSLRIPTEGDPTEFDVSSYLYSQLDGRLLQSRTDFKATFNVKKNMQLLLKKNAKADVPYIELGDTSFAPMLKRLEIEEVPFQTRYAEHMSSCFDLPNEQAQNWARTIHVSGYTLDDEASVKIEAKDLKIAFFGTGAIGASVGGWVAPFHEETYFIDQGKILEALKSDGITLYQGDSKEETTANVRVKVIEDLSDLKQMDVVVIGVKNYSLESVARLIKDNTKDDVIIVSMANGIDNQSILPKYFSRVIYCIVSYNAWMDKPVVVGYQKRGPLVLGTPDNSLQTEMNAVAEIFGRGVETVITDHLQDAVHSKIVINLTNPVTTLVGHGFREISDLDTFQRILSNTLYEGVRIVKAAGFRECKLGGMPPWILLKASALLPRALTRPLFKKNVAKMVMSSMSQDIIQRGGTDSELDSLTGYILKLARQNRIKAPYNETIYELGKELFGKPGFVPMDVRDVWARIQQKL</sequence>
<proteinExistence type="inferred from homology"/>
<dbReference type="InterPro" id="IPR050838">
    <property type="entry name" value="Ketopantoate_reductase"/>
</dbReference>
<feature type="domain" description="Ketopantoate reductase C-terminal" evidence="7">
    <location>
        <begin position="495"/>
        <end position="631"/>
    </location>
</feature>
<evidence type="ECO:0000256" key="3">
    <source>
        <dbReference type="ARBA" id="ARBA00022857"/>
    </source>
</evidence>
<dbReference type="EMBL" id="CAADRM010000035">
    <property type="protein sequence ID" value="VFU12229.1"/>
    <property type="molecule type" value="Genomic_DNA"/>
</dbReference>
<dbReference type="InterPro" id="IPR008927">
    <property type="entry name" value="6-PGluconate_DH-like_C_sf"/>
</dbReference>
<name>A0A485LVG8_9ZZZZ</name>
<evidence type="ECO:0000259" key="7">
    <source>
        <dbReference type="Pfam" id="PF08546"/>
    </source>
</evidence>
<dbReference type="InterPro" id="IPR013332">
    <property type="entry name" value="KPR_N"/>
</dbReference>
<dbReference type="Pfam" id="PF08546">
    <property type="entry name" value="ApbA_C"/>
    <property type="match status" value="1"/>
</dbReference>